<evidence type="ECO:0000313" key="1">
    <source>
        <dbReference type="EMBL" id="MCP1102496.1"/>
    </source>
</evidence>
<organism evidence="1 2">
    <name type="scientific">Aequitasia blattaphilus</name>
    <dbReference type="NCBI Taxonomy" id="2949332"/>
    <lineage>
        <taxon>Bacteria</taxon>
        <taxon>Bacillati</taxon>
        <taxon>Bacillota</taxon>
        <taxon>Clostridia</taxon>
        <taxon>Lachnospirales</taxon>
        <taxon>Lachnospiraceae</taxon>
        <taxon>Aequitasia</taxon>
    </lineage>
</organism>
<dbReference type="PRINTS" id="PR00950">
    <property type="entry name" value="TYPE3IMSPROT"/>
</dbReference>
<protein>
    <submittedName>
        <fullName evidence="1">EscU/YscU/HrcU family type III secretion system export apparatus switch protein</fullName>
    </submittedName>
</protein>
<evidence type="ECO:0000313" key="2">
    <source>
        <dbReference type="Proteomes" id="UP001523566"/>
    </source>
</evidence>
<accession>A0ABT1E9I5</accession>
<proteinExistence type="predicted"/>
<dbReference type="InterPro" id="IPR006135">
    <property type="entry name" value="T3SS_substrate_exporter"/>
</dbReference>
<dbReference type="EMBL" id="JAMZFW010000011">
    <property type="protein sequence ID" value="MCP1102496.1"/>
    <property type="molecule type" value="Genomic_DNA"/>
</dbReference>
<dbReference type="Pfam" id="PF01312">
    <property type="entry name" value="Bac_export_2"/>
    <property type="match status" value="1"/>
</dbReference>
<dbReference type="RefSeq" id="WP_262066282.1">
    <property type="nucleotide sequence ID" value="NZ_JAMXOD010000011.1"/>
</dbReference>
<dbReference type="Proteomes" id="UP001523566">
    <property type="component" value="Unassembled WGS sequence"/>
</dbReference>
<name>A0ABT1E9I5_9FIRM</name>
<gene>
    <name evidence="1" type="ORF">NK125_08735</name>
</gene>
<sequence length="89" mass="9989">MSEYNSKQKAIALSYDEENQAAPVVVASGMGFMAEEILKVAEEAGVPVYEDNSLATLLTQLELGMEIPEELYQVVIDIYMYFLNFKSTR</sequence>
<comment type="caution">
    <text evidence="1">The sequence shown here is derived from an EMBL/GenBank/DDBJ whole genome shotgun (WGS) entry which is preliminary data.</text>
</comment>
<dbReference type="InterPro" id="IPR029025">
    <property type="entry name" value="T3SS_substrate_exporter_C"/>
</dbReference>
<dbReference type="Gene3D" id="3.40.1690.10">
    <property type="entry name" value="secretion proteins EscU"/>
    <property type="match status" value="1"/>
</dbReference>
<dbReference type="PANTHER" id="PTHR30531:SF12">
    <property type="entry name" value="FLAGELLAR BIOSYNTHETIC PROTEIN FLHB"/>
    <property type="match status" value="1"/>
</dbReference>
<dbReference type="SUPFAM" id="SSF160544">
    <property type="entry name" value="EscU C-terminal domain-like"/>
    <property type="match status" value="1"/>
</dbReference>
<keyword evidence="2" id="KW-1185">Reference proteome</keyword>
<dbReference type="PANTHER" id="PTHR30531">
    <property type="entry name" value="FLAGELLAR BIOSYNTHETIC PROTEIN FLHB"/>
    <property type="match status" value="1"/>
</dbReference>
<reference evidence="1 2" key="1">
    <citation type="journal article" date="2022" name="Genome Biol. Evol.">
        <title>Host diet, physiology and behaviors set the stage for Lachnospiraceae cladogenesis.</title>
        <authorList>
            <person name="Vera-Ponce De Leon A."/>
            <person name="Schneider M."/>
            <person name="Jahnes B.C."/>
            <person name="Sadowski V."/>
            <person name="Camuy-Velez L.A."/>
            <person name="Duan J."/>
            <person name="Sabree Z.L."/>
        </authorList>
    </citation>
    <scope>NUCLEOTIDE SEQUENCE [LARGE SCALE GENOMIC DNA]</scope>
    <source>
        <strain evidence="1 2">PAL113</strain>
    </source>
</reference>